<dbReference type="Proteomes" id="UP000261420">
    <property type="component" value="Unplaced"/>
</dbReference>
<feature type="domain" description="GH18" evidence="4">
    <location>
        <begin position="1"/>
        <end position="74"/>
    </location>
</feature>
<dbReference type="GO" id="GO:0006032">
    <property type="term" value="P:chitin catabolic process"/>
    <property type="evidence" value="ECO:0007669"/>
    <property type="project" value="UniProtKB-ARBA"/>
</dbReference>
<evidence type="ECO:0000256" key="3">
    <source>
        <dbReference type="RuleBase" id="RU004453"/>
    </source>
</evidence>
<sequence length="74" mass="8532">MIITPCIYSTFIQSTIKFLRTHGFDGLDLDWEYLGAGGSLAEDKERFTLLCKVGLNTMCLLFVQIQLRSQIFYF</sequence>
<keyword evidence="2" id="KW-0326">Glycosidase</keyword>
<dbReference type="InterPro" id="IPR017853">
    <property type="entry name" value="GH"/>
</dbReference>
<dbReference type="PANTHER" id="PTHR11177">
    <property type="entry name" value="CHITINASE"/>
    <property type="match status" value="1"/>
</dbReference>
<dbReference type="GO" id="GO:0004568">
    <property type="term" value="F:chitinase activity"/>
    <property type="evidence" value="ECO:0007669"/>
    <property type="project" value="UniProtKB-ARBA"/>
</dbReference>
<proteinExistence type="inferred from homology"/>
<dbReference type="Pfam" id="PF00704">
    <property type="entry name" value="Glyco_hydro_18"/>
    <property type="match status" value="1"/>
</dbReference>
<evidence type="ECO:0000259" key="4">
    <source>
        <dbReference type="PROSITE" id="PS51910"/>
    </source>
</evidence>
<dbReference type="SUPFAM" id="SSF51445">
    <property type="entry name" value="(Trans)glycosidases"/>
    <property type="match status" value="1"/>
</dbReference>
<dbReference type="STRING" id="41447.ENSSDUP00000009748"/>
<dbReference type="Ensembl" id="ENSSDUT00000009937.1">
    <property type="protein sequence ID" value="ENSSDUP00000009748.1"/>
    <property type="gene ID" value="ENSSDUG00000007166.1"/>
</dbReference>
<reference evidence="5" key="2">
    <citation type="submission" date="2025-09" db="UniProtKB">
        <authorList>
            <consortium name="Ensembl"/>
        </authorList>
    </citation>
    <scope>IDENTIFICATION</scope>
</reference>
<dbReference type="PROSITE" id="PS51910">
    <property type="entry name" value="GH18_2"/>
    <property type="match status" value="1"/>
</dbReference>
<organism evidence="5 6">
    <name type="scientific">Seriola dumerili</name>
    <name type="common">Greater amberjack</name>
    <name type="synonym">Caranx dumerili</name>
    <dbReference type="NCBI Taxonomy" id="41447"/>
    <lineage>
        <taxon>Eukaryota</taxon>
        <taxon>Metazoa</taxon>
        <taxon>Chordata</taxon>
        <taxon>Craniata</taxon>
        <taxon>Vertebrata</taxon>
        <taxon>Euteleostomi</taxon>
        <taxon>Actinopterygii</taxon>
        <taxon>Neopterygii</taxon>
        <taxon>Teleostei</taxon>
        <taxon>Neoteleostei</taxon>
        <taxon>Acanthomorphata</taxon>
        <taxon>Carangaria</taxon>
        <taxon>Carangiformes</taxon>
        <taxon>Carangidae</taxon>
        <taxon>Seriola</taxon>
    </lineage>
</organism>
<dbReference type="AlphaFoldDB" id="A0A3B4TUR7"/>
<dbReference type="GO" id="GO:0005975">
    <property type="term" value="P:carbohydrate metabolic process"/>
    <property type="evidence" value="ECO:0007669"/>
    <property type="project" value="InterPro"/>
</dbReference>
<dbReference type="Gene3D" id="3.20.20.80">
    <property type="entry name" value="Glycosidases"/>
    <property type="match status" value="1"/>
</dbReference>
<dbReference type="PROSITE" id="PS01095">
    <property type="entry name" value="GH18_1"/>
    <property type="match status" value="1"/>
</dbReference>
<dbReference type="InterPro" id="IPR001223">
    <property type="entry name" value="Glyco_hydro18_cat"/>
</dbReference>
<keyword evidence="1" id="KW-0378">Hydrolase</keyword>
<evidence type="ECO:0000256" key="1">
    <source>
        <dbReference type="ARBA" id="ARBA00022801"/>
    </source>
</evidence>
<evidence type="ECO:0000313" key="6">
    <source>
        <dbReference type="Proteomes" id="UP000261420"/>
    </source>
</evidence>
<keyword evidence="6" id="KW-1185">Reference proteome</keyword>
<protein>
    <recommendedName>
        <fullName evidence="4">GH18 domain-containing protein</fullName>
    </recommendedName>
</protein>
<accession>A0A3B4TUR7</accession>
<name>A0A3B4TUR7_SERDU</name>
<comment type="similarity">
    <text evidence="3">Belongs to the glycosyl hydrolase 18 family.</text>
</comment>
<evidence type="ECO:0000256" key="2">
    <source>
        <dbReference type="ARBA" id="ARBA00023295"/>
    </source>
</evidence>
<evidence type="ECO:0000313" key="5">
    <source>
        <dbReference type="Ensembl" id="ENSSDUP00000009748.1"/>
    </source>
</evidence>
<dbReference type="InterPro" id="IPR001579">
    <property type="entry name" value="Glyco_hydro_18_chit_AS"/>
</dbReference>
<dbReference type="PANTHER" id="PTHR11177:SF248">
    <property type="entry name" value="CHITOTRIOSIDASE-1"/>
    <property type="match status" value="1"/>
</dbReference>
<reference evidence="5" key="1">
    <citation type="submission" date="2025-08" db="UniProtKB">
        <authorList>
            <consortium name="Ensembl"/>
        </authorList>
    </citation>
    <scope>IDENTIFICATION</scope>
</reference>
<dbReference type="InterPro" id="IPR050314">
    <property type="entry name" value="Glycosyl_Hydrlase_18"/>
</dbReference>
<dbReference type="GO" id="GO:0005576">
    <property type="term" value="C:extracellular region"/>
    <property type="evidence" value="ECO:0007669"/>
    <property type="project" value="TreeGrafter"/>
</dbReference>
<dbReference type="GeneTree" id="ENSGT00940000178113"/>